<dbReference type="Proteomes" id="UP000482487">
    <property type="component" value="Unassembled WGS sequence"/>
</dbReference>
<keyword evidence="2" id="KW-1185">Reference proteome</keyword>
<organism evidence="1 2">
    <name type="scientific">Solidesulfovibrio aerotolerans</name>
    <dbReference type="NCBI Taxonomy" id="295255"/>
    <lineage>
        <taxon>Bacteria</taxon>
        <taxon>Pseudomonadati</taxon>
        <taxon>Thermodesulfobacteriota</taxon>
        <taxon>Desulfovibrionia</taxon>
        <taxon>Desulfovibrionales</taxon>
        <taxon>Desulfovibrionaceae</taxon>
        <taxon>Solidesulfovibrio</taxon>
    </lineage>
</organism>
<protein>
    <submittedName>
        <fullName evidence="1">Uncharacterized protein</fullName>
    </submittedName>
</protein>
<sequence length="120" mass="13702">MKEYWLFTFEKGSELVEVEIVDETSGEYRVVCRTPCEDQSLDLASTPHAFLIRVFEVEGEVIGSYHAQIVIGRDFSRTTAVELAKFLSALINSVVDAKFLTLRSNAEYDDFVANWDISRR</sequence>
<dbReference type="AlphaFoldDB" id="A0A7C9N329"/>
<evidence type="ECO:0000313" key="1">
    <source>
        <dbReference type="EMBL" id="MYL85357.1"/>
    </source>
</evidence>
<evidence type="ECO:0000313" key="2">
    <source>
        <dbReference type="Proteomes" id="UP000482487"/>
    </source>
</evidence>
<proteinExistence type="predicted"/>
<reference evidence="1 2" key="1">
    <citation type="submission" date="2020-01" db="EMBL/GenBank/DDBJ databases">
        <title>Genome sequence of Desulfovibrio aerotolerans DSM 16695(T).</title>
        <authorList>
            <person name="Karnachuk O."/>
            <person name="Avakyan M."/>
            <person name="Mardanov A."/>
            <person name="Kadnikov V."/>
            <person name="Ravin N."/>
        </authorList>
    </citation>
    <scope>NUCLEOTIDE SEQUENCE [LARGE SCALE GENOMIC DNA]</scope>
    <source>
        <strain evidence="1 2">DSM 16695</strain>
    </source>
</reference>
<comment type="caution">
    <text evidence="1">The sequence shown here is derived from an EMBL/GenBank/DDBJ whole genome shotgun (WGS) entry which is preliminary data.</text>
</comment>
<accession>A0A7C9N329</accession>
<name>A0A7C9N329_9BACT</name>
<dbReference type="RefSeq" id="WP_160964234.1">
    <property type="nucleotide sequence ID" value="NZ_WVUD01000083.1"/>
</dbReference>
<gene>
    <name evidence="1" type="ORF">GTA51_19890</name>
</gene>
<dbReference type="EMBL" id="WVUD01000083">
    <property type="protein sequence ID" value="MYL85357.1"/>
    <property type="molecule type" value="Genomic_DNA"/>
</dbReference>